<dbReference type="InterPro" id="IPR036259">
    <property type="entry name" value="MFS_trans_sf"/>
</dbReference>
<protein>
    <recommendedName>
        <fullName evidence="10">Major facilitator superfamily (MFS) profile domain-containing protein</fullName>
    </recommendedName>
</protein>
<sequence length="216" mass="24049">MFRGVNKVMKAYIYWDLVINSAWGLLSPIFAIFIVQGVAFGNIARGAEIVGFSALFYWGTKSILQIPIGNYLDKNHGEIDDFWFYVIGTIITAIVPFGFAFSYLPWHIYILQILHAIGMSMLVPASYAIFIRHTDKGREAYESGLDSTLLGLGAGVMGAVGGVMVGYLGFQLIFILTGIFTLISVLFLFPVRKDMLPKIPRNVHEFPVKKDAVKNI</sequence>
<dbReference type="PANTHER" id="PTHR23517">
    <property type="entry name" value="RESISTANCE PROTEIN MDTM, PUTATIVE-RELATED-RELATED"/>
    <property type="match status" value="1"/>
</dbReference>
<evidence type="ECO:0000256" key="4">
    <source>
        <dbReference type="ARBA" id="ARBA00022692"/>
    </source>
</evidence>
<evidence type="ECO:0000256" key="5">
    <source>
        <dbReference type="ARBA" id="ARBA00022989"/>
    </source>
</evidence>
<feature type="transmembrane region" description="Helical" evidence="7">
    <location>
        <begin position="82"/>
        <end position="103"/>
    </location>
</feature>
<evidence type="ECO:0000256" key="3">
    <source>
        <dbReference type="ARBA" id="ARBA00022475"/>
    </source>
</evidence>
<dbReference type="InterPro" id="IPR050171">
    <property type="entry name" value="MFS_Transporters"/>
</dbReference>
<gene>
    <name evidence="8" type="ORF">A3F47_00100</name>
</gene>
<evidence type="ECO:0008006" key="10">
    <source>
        <dbReference type="Google" id="ProtNLM"/>
    </source>
</evidence>
<dbReference type="SUPFAM" id="SSF103473">
    <property type="entry name" value="MFS general substrate transporter"/>
    <property type="match status" value="1"/>
</dbReference>
<keyword evidence="4 7" id="KW-0812">Transmembrane</keyword>
<proteinExistence type="predicted"/>
<evidence type="ECO:0000313" key="8">
    <source>
        <dbReference type="EMBL" id="OGZ70649.1"/>
    </source>
</evidence>
<evidence type="ECO:0000313" key="9">
    <source>
        <dbReference type="Proteomes" id="UP000179214"/>
    </source>
</evidence>
<dbReference type="GO" id="GO:0022857">
    <property type="term" value="F:transmembrane transporter activity"/>
    <property type="evidence" value="ECO:0007669"/>
    <property type="project" value="InterPro"/>
</dbReference>
<feature type="transmembrane region" description="Helical" evidence="7">
    <location>
        <begin position="12"/>
        <end position="35"/>
    </location>
</feature>
<dbReference type="Proteomes" id="UP000179214">
    <property type="component" value="Unassembled WGS sequence"/>
</dbReference>
<keyword evidence="6 7" id="KW-0472">Membrane</keyword>
<keyword evidence="3" id="KW-1003">Cell membrane</keyword>
<keyword evidence="5 7" id="KW-1133">Transmembrane helix</keyword>
<keyword evidence="2" id="KW-0813">Transport</keyword>
<dbReference type="Pfam" id="PF07690">
    <property type="entry name" value="MFS_1"/>
    <property type="match status" value="1"/>
</dbReference>
<dbReference type="GO" id="GO:0005886">
    <property type="term" value="C:plasma membrane"/>
    <property type="evidence" value="ECO:0007669"/>
    <property type="project" value="UniProtKB-SubCell"/>
</dbReference>
<organism evidence="8 9">
    <name type="scientific">Candidatus Staskawiczbacteria bacterium RIFCSPHIGHO2_12_FULL_38_11</name>
    <dbReference type="NCBI Taxonomy" id="1802209"/>
    <lineage>
        <taxon>Bacteria</taxon>
        <taxon>Candidatus Staskawicziibacteriota</taxon>
    </lineage>
</organism>
<evidence type="ECO:0000256" key="1">
    <source>
        <dbReference type="ARBA" id="ARBA00004651"/>
    </source>
</evidence>
<dbReference type="EMBL" id="MHOV01000005">
    <property type="protein sequence ID" value="OGZ70649.1"/>
    <property type="molecule type" value="Genomic_DNA"/>
</dbReference>
<accession>A0A1G2I7F5</accession>
<dbReference type="Gene3D" id="1.20.1250.20">
    <property type="entry name" value="MFS general substrate transporter like domains"/>
    <property type="match status" value="1"/>
</dbReference>
<evidence type="ECO:0000256" key="6">
    <source>
        <dbReference type="ARBA" id="ARBA00023136"/>
    </source>
</evidence>
<evidence type="ECO:0000256" key="7">
    <source>
        <dbReference type="SAM" id="Phobius"/>
    </source>
</evidence>
<name>A0A1G2I7F5_9BACT</name>
<feature type="transmembrane region" description="Helical" evidence="7">
    <location>
        <begin position="170"/>
        <end position="191"/>
    </location>
</feature>
<feature type="transmembrane region" description="Helical" evidence="7">
    <location>
        <begin position="143"/>
        <end position="164"/>
    </location>
</feature>
<reference evidence="8 9" key="1">
    <citation type="journal article" date="2016" name="Nat. Commun.">
        <title>Thousands of microbial genomes shed light on interconnected biogeochemical processes in an aquifer system.</title>
        <authorList>
            <person name="Anantharaman K."/>
            <person name="Brown C.T."/>
            <person name="Hug L.A."/>
            <person name="Sharon I."/>
            <person name="Castelle C.J."/>
            <person name="Probst A.J."/>
            <person name="Thomas B.C."/>
            <person name="Singh A."/>
            <person name="Wilkins M.J."/>
            <person name="Karaoz U."/>
            <person name="Brodie E.L."/>
            <person name="Williams K.H."/>
            <person name="Hubbard S.S."/>
            <person name="Banfield J.F."/>
        </authorList>
    </citation>
    <scope>NUCLEOTIDE SEQUENCE [LARGE SCALE GENOMIC DNA]</scope>
</reference>
<comment type="subcellular location">
    <subcellularLocation>
        <location evidence="1">Cell membrane</location>
        <topology evidence="1">Multi-pass membrane protein</topology>
    </subcellularLocation>
</comment>
<comment type="caution">
    <text evidence="8">The sequence shown here is derived from an EMBL/GenBank/DDBJ whole genome shotgun (WGS) entry which is preliminary data.</text>
</comment>
<dbReference type="AlphaFoldDB" id="A0A1G2I7F5"/>
<dbReference type="InterPro" id="IPR011701">
    <property type="entry name" value="MFS"/>
</dbReference>
<feature type="transmembrane region" description="Helical" evidence="7">
    <location>
        <begin position="109"/>
        <end position="131"/>
    </location>
</feature>
<evidence type="ECO:0000256" key="2">
    <source>
        <dbReference type="ARBA" id="ARBA00022448"/>
    </source>
</evidence>